<dbReference type="AlphaFoldDB" id="A0A1W2CSH6"/>
<evidence type="ECO:0000313" key="3">
    <source>
        <dbReference type="Proteomes" id="UP000192656"/>
    </source>
</evidence>
<dbReference type="OrthoDB" id="7444822at2"/>
<reference evidence="2 3" key="1">
    <citation type="submission" date="2017-04" db="EMBL/GenBank/DDBJ databases">
        <authorList>
            <person name="Afonso C.L."/>
            <person name="Miller P.J."/>
            <person name="Scott M.A."/>
            <person name="Spackman E."/>
            <person name="Goraichik I."/>
            <person name="Dimitrov K.M."/>
            <person name="Suarez D.L."/>
            <person name="Swayne D.E."/>
        </authorList>
    </citation>
    <scope>NUCLEOTIDE SEQUENCE [LARGE SCALE GENOMIC DNA]</scope>
    <source>
        <strain evidence="2 3">CGMCC 1.10972</strain>
    </source>
</reference>
<sequence length="359" mass="38839">MTLFAGDQDLLGRIYEAAFVPDLWPSVLEELCQVSGGIGAGLFTADPNGMRWVATDFMNQLLADFAELGQPDIDVRTLIGGRLDYPGFMREQDFLGDIDFSELPLYRDFLWPRGVGFCVGTPIRVPSGDHLVYSIEGRREDGPFSQAVVARLDALRPHLARAAVLSGRFAVEQAQVATETLSLIGLPAAVLSFGNRLMAVNALFEPLIPRIVEDRQTRLTFRDAGADALLDIALSSQNASTVRSIALRPGPEEAPMIAHLVPVCREARHLFAFASWIMIMTRATNAKIPSADLIQGLFDLTPAEARVARGVAEGRTPQDLATGAGLSPATVRTQLKAVFAKTGASRQAELVRLLSGLSI</sequence>
<gene>
    <name evidence="2" type="ORF">SAMN06297251_11161</name>
</gene>
<dbReference type="GO" id="GO:0003677">
    <property type="term" value="F:DNA binding"/>
    <property type="evidence" value="ECO:0007669"/>
    <property type="project" value="UniProtKB-KW"/>
</dbReference>
<dbReference type="GO" id="GO:0006355">
    <property type="term" value="P:regulation of DNA-templated transcription"/>
    <property type="evidence" value="ECO:0007669"/>
    <property type="project" value="InterPro"/>
</dbReference>
<dbReference type="SUPFAM" id="SSF46894">
    <property type="entry name" value="C-terminal effector domain of the bipartite response regulators"/>
    <property type="match status" value="1"/>
</dbReference>
<keyword evidence="3" id="KW-1185">Reference proteome</keyword>
<dbReference type="EMBL" id="FWXR01000011">
    <property type="protein sequence ID" value="SMC87842.1"/>
    <property type="molecule type" value="Genomic_DNA"/>
</dbReference>
<dbReference type="Gene3D" id="1.10.10.10">
    <property type="entry name" value="Winged helix-like DNA-binding domain superfamily/Winged helix DNA-binding domain"/>
    <property type="match status" value="1"/>
</dbReference>
<dbReference type="STRING" id="937218.SAMN06297251_11161"/>
<proteinExistence type="predicted"/>
<dbReference type="InterPro" id="IPR000792">
    <property type="entry name" value="Tscrpt_reg_LuxR_C"/>
</dbReference>
<evidence type="ECO:0000313" key="2">
    <source>
        <dbReference type="EMBL" id="SMC87842.1"/>
    </source>
</evidence>
<name>A0A1W2CSH6_9HYPH</name>
<dbReference type="InterPro" id="IPR036388">
    <property type="entry name" value="WH-like_DNA-bd_sf"/>
</dbReference>
<feature type="domain" description="HTH luxR-type" evidence="1">
    <location>
        <begin position="293"/>
        <end position="358"/>
    </location>
</feature>
<dbReference type="RefSeq" id="WP_084410486.1">
    <property type="nucleotide sequence ID" value="NZ_FWXR01000011.1"/>
</dbReference>
<accession>A0A1W2CSH6</accession>
<dbReference type="PROSITE" id="PS50043">
    <property type="entry name" value="HTH_LUXR_2"/>
    <property type="match status" value="1"/>
</dbReference>
<organism evidence="2 3">
    <name type="scientific">Fulvimarina manganoxydans</name>
    <dbReference type="NCBI Taxonomy" id="937218"/>
    <lineage>
        <taxon>Bacteria</taxon>
        <taxon>Pseudomonadati</taxon>
        <taxon>Pseudomonadota</taxon>
        <taxon>Alphaproteobacteria</taxon>
        <taxon>Hyphomicrobiales</taxon>
        <taxon>Aurantimonadaceae</taxon>
        <taxon>Fulvimarina</taxon>
    </lineage>
</organism>
<protein>
    <submittedName>
        <fullName evidence="2">DNA-binding transcriptional regulator, CsgD family</fullName>
    </submittedName>
</protein>
<evidence type="ECO:0000259" key="1">
    <source>
        <dbReference type="PROSITE" id="PS50043"/>
    </source>
</evidence>
<keyword evidence="2" id="KW-0238">DNA-binding</keyword>
<dbReference type="SMART" id="SM00421">
    <property type="entry name" value="HTH_LUXR"/>
    <property type="match status" value="1"/>
</dbReference>
<dbReference type="InterPro" id="IPR016032">
    <property type="entry name" value="Sig_transdc_resp-reg_C-effctor"/>
</dbReference>
<dbReference type="Proteomes" id="UP000192656">
    <property type="component" value="Unassembled WGS sequence"/>
</dbReference>